<dbReference type="InterPro" id="IPR059179">
    <property type="entry name" value="MLKL-like_MCAfunc"/>
</dbReference>
<dbReference type="InterPro" id="IPR011009">
    <property type="entry name" value="Kinase-like_dom_sf"/>
</dbReference>
<dbReference type="EMBL" id="JAFIQS010000003">
    <property type="protein sequence ID" value="KAG5171182.1"/>
    <property type="molecule type" value="Genomic_DNA"/>
</dbReference>
<dbReference type="Gene3D" id="1.20.870.10">
    <property type="entry name" value="Son of sevenless (SoS) protein Chain: S domain 1"/>
    <property type="match status" value="1"/>
</dbReference>
<dbReference type="Pfam" id="PF00618">
    <property type="entry name" value="RasGEF_N"/>
    <property type="match status" value="1"/>
</dbReference>
<organism evidence="8">
    <name type="scientific">Psilocybe cubensis</name>
    <name type="common">Psychedelic mushroom</name>
    <name type="synonym">Stropharia cubensis</name>
    <dbReference type="NCBI Taxonomy" id="181762"/>
    <lineage>
        <taxon>Eukaryota</taxon>
        <taxon>Fungi</taxon>
        <taxon>Dikarya</taxon>
        <taxon>Basidiomycota</taxon>
        <taxon>Agaricomycotina</taxon>
        <taxon>Agaricomycetes</taxon>
        <taxon>Agaricomycetidae</taxon>
        <taxon>Agaricales</taxon>
        <taxon>Agaricineae</taxon>
        <taxon>Strophariaceae</taxon>
        <taxon>Psilocybe</taxon>
    </lineage>
</organism>
<dbReference type="GO" id="GO:0005085">
    <property type="term" value="F:guanyl-nucleotide exchange factor activity"/>
    <property type="evidence" value="ECO:0007669"/>
    <property type="project" value="UniProtKB-KW"/>
</dbReference>
<feature type="region of interest" description="Disordered" evidence="4">
    <location>
        <begin position="463"/>
        <end position="498"/>
    </location>
</feature>
<dbReference type="GO" id="GO:0004672">
    <property type="term" value="F:protein kinase activity"/>
    <property type="evidence" value="ECO:0007669"/>
    <property type="project" value="InterPro"/>
</dbReference>
<evidence type="ECO:0000256" key="4">
    <source>
        <dbReference type="SAM" id="MobiDB-lite"/>
    </source>
</evidence>
<keyword evidence="1" id="KW-0547">Nucleotide-binding</keyword>
<feature type="region of interest" description="Disordered" evidence="4">
    <location>
        <begin position="526"/>
        <end position="571"/>
    </location>
</feature>
<evidence type="ECO:0000259" key="5">
    <source>
        <dbReference type="PROSITE" id="PS50009"/>
    </source>
</evidence>
<dbReference type="InterPro" id="IPR001245">
    <property type="entry name" value="Ser-Thr/Tyr_kinase_cat_dom"/>
</dbReference>
<dbReference type="InterPro" id="IPR023578">
    <property type="entry name" value="Ras_GEF_dom_sf"/>
</dbReference>
<dbReference type="GO" id="GO:0007264">
    <property type="term" value="P:small GTPase-mediated signal transduction"/>
    <property type="evidence" value="ECO:0007669"/>
    <property type="project" value="InterPro"/>
</dbReference>
<feature type="domain" description="Protein kinase" evidence="6">
    <location>
        <begin position="182"/>
        <end position="437"/>
    </location>
</feature>
<dbReference type="InterPro" id="IPR036964">
    <property type="entry name" value="RASGEF_cat_dom_sf"/>
</dbReference>
<accession>A0A8H8CLS3</accession>
<dbReference type="AlphaFoldDB" id="A0A8H8CLS3"/>
<feature type="compositionally biased region" description="Low complexity" evidence="4">
    <location>
        <begin position="482"/>
        <end position="496"/>
    </location>
</feature>
<protein>
    <recommendedName>
        <fullName evidence="9">Non-specific serine/threonine protein kinase</fullName>
    </recommendedName>
</protein>
<dbReference type="PROSITE" id="PS50009">
    <property type="entry name" value="RASGEF_CAT"/>
    <property type="match status" value="1"/>
</dbReference>
<evidence type="ECO:0000313" key="8">
    <source>
        <dbReference type="EMBL" id="KAG5171182.1"/>
    </source>
</evidence>
<dbReference type="InterPro" id="IPR008266">
    <property type="entry name" value="Tyr_kinase_AS"/>
</dbReference>
<dbReference type="CDD" id="cd21037">
    <property type="entry name" value="MLKL_NTD"/>
    <property type="match status" value="1"/>
</dbReference>
<reference evidence="8" key="1">
    <citation type="submission" date="2021-02" db="EMBL/GenBank/DDBJ databases">
        <title>Psilocybe cubensis genome.</title>
        <authorList>
            <person name="Mckernan K.J."/>
            <person name="Crawford S."/>
            <person name="Trippe A."/>
            <person name="Kane L.T."/>
            <person name="Mclaughlin S."/>
        </authorList>
    </citation>
    <scope>NUCLEOTIDE SEQUENCE [LARGE SCALE GENOMIC DNA]</scope>
    <source>
        <strain evidence="8">MGC-MH-2018</strain>
    </source>
</reference>
<dbReference type="PROSITE" id="PS00109">
    <property type="entry name" value="PROTEIN_KINASE_TYR"/>
    <property type="match status" value="1"/>
</dbReference>
<dbReference type="InterPro" id="IPR001895">
    <property type="entry name" value="RASGEF_cat_dom"/>
</dbReference>
<evidence type="ECO:0000256" key="3">
    <source>
        <dbReference type="PROSITE-ProRule" id="PRU00168"/>
    </source>
</evidence>
<dbReference type="SUPFAM" id="SSF48366">
    <property type="entry name" value="Ras GEF"/>
    <property type="match status" value="1"/>
</dbReference>
<feature type="domain" description="Ras-GEF" evidence="5">
    <location>
        <begin position="794"/>
        <end position="1036"/>
    </location>
</feature>
<evidence type="ECO:0000259" key="6">
    <source>
        <dbReference type="PROSITE" id="PS50011"/>
    </source>
</evidence>
<comment type="caution">
    <text evidence="8">The sequence shown here is derived from an EMBL/GenBank/DDBJ whole genome shotgun (WGS) entry which is preliminary data.</text>
</comment>
<dbReference type="InterPro" id="IPR000651">
    <property type="entry name" value="Ras-like_Gua-exchang_fac_N"/>
</dbReference>
<evidence type="ECO:0000259" key="7">
    <source>
        <dbReference type="PROSITE" id="PS50212"/>
    </source>
</evidence>
<dbReference type="Pfam" id="PF00617">
    <property type="entry name" value="RasGEF"/>
    <property type="match status" value="1"/>
</dbReference>
<keyword evidence="2" id="KW-0067">ATP-binding</keyword>
<sequence>MSGRCVGLMVALRDSSKGLEGSKALEIADEIEIIILRIDRKVKEWASWPHVKSFLQQKDIKEGIARLHKDIDAAMMKFSIQMNMEMTRNQMESKAIQERDKAEIREVLQIIVKSTDDMKAILNMQSVDSRPVEQMMQSLQTELMDPYLQPKEEEVFKAGLWELHEKTSKLPPLTDLTGQVTLSSHTTVAKGLYNDIYQGQWLDREPVALRLPRALANNPDTQDRLQREVTIWRELNHPNVVPLYGVIYIDEDIYTVSPWMDNGTALAYLKKYPTADRLKILIDAASGLEYLHNRGIVHGDLRGANILISRTGVARLSDFGLSQFLEDRGQGMTSTQNINPRWFAPELLQNAPVSTHSDVWSFGMVCLELLSGDVPYSSITRDIAVLRELDNGKLPEHPGRDKALQGLSDEMWELMKTCWTKRPQSRPSIVSIKAQLIEIKGRMVSDDSKVNLSKRWIKFTSSAARNNSSRPSTGDHNGRRPSTASSVMTTMSSISSQRAPTNFNEYQNQDELSPLVSSPSRRFFKRHTEPVQPRKNSSSSTSSSSSSNPIVKIDFDPPSSPTSPRSESRIFGEISSPRLELPLVSSSLPVNMGSHFRPIERSKSHDITSPVKSVRSSNSSIHITGPLREAVLDPRIIVDEDNGVVVSGTLEGLVDRLIGANFKSSRTDVEYQDVLLTACADFTTPEDLFALLSRRFYDAELQTKEHPEDRVAIQYNIFMVMTYWISHKHLQIDHQLLWQMRNFCETAIRTKSSTTMVNKASDLLALVVARSKKDNSTPSILVPGRKLLSASQIKPLDLAIALTLLEGDKYKVLVPSDYIAQLRRHPGYNNVEGVYTTNNKIILWVKDSILHFETAQDRASVLKFFIHTATECRKLRNFGSLVAIAIALHSNPIERLRLTKAELTPQMQAKLDSLGDIINPDGNHRAYREALNEATNPEEKGCCIPWLAVHLKELHLVLQKYPPTLSGTDGKPLINFQRYVKFMAHVREAISYKPPDLERYRLQGQLDYLENQLRNLRLSDNPDEELMARSRKYETQETIDYRTRKPQLKTLGFKTS</sequence>
<dbReference type="SMART" id="SM00147">
    <property type="entry name" value="RasGEF"/>
    <property type="match status" value="1"/>
</dbReference>
<dbReference type="PROSITE" id="PS50212">
    <property type="entry name" value="RASGEF_NTER"/>
    <property type="match status" value="1"/>
</dbReference>
<gene>
    <name evidence="8" type="ORF">JR316_003265</name>
</gene>
<dbReference type="SUPFAM" id="SSF56112">
    <property type="entry name" value="Protein kinase-like (PK-like)"/>
    <property type="match status" value="1"/>
</dbReference>
<dbReference type="Gene3D" id="1.10.510.10">
    <property type="entry name" value="Transferase(Phosphotransferase) domain 1"/>
    <property type="match status" value="1"/>
</dbReference>
<dbReference type="InterPro" id="IPR050198">
    <property type="entry name" value="Non-receptor_tyrosine_kinases"/>
</dbReference>
<feature type="compositionally biased region" description="Low complexity" evidence="4">
    <location>
        <begin position="537"/>
        <end position="547"/>
    </location>
</feature>
<evidence type="ECO:0000256" key="2">
    <source>
        <dbReference type="ARBA" id="ARBA00022840"/>
    </source>
</evidence>
<proteinExistence type="predicted"/>
<evidence type="ECO:0000256" key="1">
    <source>
        <dbReference type="ARBA" id="ARBA00022741"/>
    </source>
</evidence>
<dbReference type="PROSITE" id="PS50011">
    <property type="entry name" value="PROTEIN_KINASE_DOM"/>
    <property type="match status" value="1"/>
</dbReference>
<evidence type="ECO:0008006" key="9">
    <source>
        <dbReference type="Google" id="ProtNLM"/>
    </source>
</evidence>
<name>A0A8H8CLS3_PSICU</name>
<feature type="domain" description="N-terminal Ras-GEF" evidence="7">
    <location>
        <begin position="641"/>
        <end position="768"/>
    </location>
</feature>
<dbReference type="PANTHER" id="PTHR24418">
    <property type="entry name" value="TYROSINE-PROTEIN KINASE"/>
    <property type="match status" value="1"/>
</dbReference>
<dbReference type="PRINTS" id="PR00109">
    <property type="entry name" value="TYRKINASE"/>
</dbReference>
<keyword evidence="3" id="KW-0344">Guanine-nucleotide releasing factor</keyword>
<dbReference type="InterPro" id="IPR000719">
    <property type="entry name" value="Prot_kinase_dom"/>
</dbReference>
<dbReference type="Pfam" id="PF07714">
    <property type="entry name" value="PK_Tyr_Ser-Thr"/>
    <property type="match status" value="1"/>
</dbReference>
<dbReference type="GO" id="GO:0005524">
    <property type="term" value="F:ATP binding"/>
    <property type="evidence" value="ECO:0007669"/>
    <property type="project" value="UniProtKB-KW"/>
</dbReference>
<feature type="compositionally biased region" description="Low complexity" evidence="4">
    <location>
        <begin position="463"/>
        <end position="472"/>
    </location>
</feature>
<dbReference type="Gene3D" id="1.10.840.10">
    <property type="entry name" value="Ras guanine-nucleotide exchange factors catalytic domain"/>
    <property type="match status" value="1"/>
</dbReference>